<reference evidence="7 8" key="1">
    <citation type="journal article" date="2014" name="Agronomy (Basel)">
        <title>A Draft Genome Sequence for Ensete ventricosum, the Drought-Tolerant Tree Against Hunger.</title>
        <authorList>
            <person name="Harrison J."/>
            <person name="Moore K.A."/>
            <person name="Paszkiewicz K."/>
            <person name="Jones T."/>
            <person name="Grant M."/>
            <person name="Ambacheew D."/>
            <person name="Muzemil S."/>
            <person name="Studholme D.J."/>
        </authorList>
    </citation>
    <scope>NUCLEOTIDE SEQUENCE [LARGE SCALE GENOMIC DNA]</scope>
</reference>
<dbReference type="EC" id="3.1.3.16" evidence="1"/>
<keyword evidence="3" id="KW-0904">Protein phosphatase</keyword>
<dbReference type="Proteomes" id="UP000287651">
    <property type="component" value="Unassembled WGS sequence"/>
</dbReference>
<name>A0A427B7S0_ENSVE</name>
<dbReference type="InterPro" id="IPR036457">
    <property type="entry name" value="PPM-type-like_dom_sf"/>
</dbReference>
<evidence type="ECO:0000256" key="5">
    <source>
        <dbReference type="ARBA" id="ARBA00048336"/>
    </source>
</evidence>
<dbReference type="PROSITE" id="PS51746">
    <property type="entry name" value="PPM_2"/>
    <property type="match status" value="1"/>
</dbReference>
<proteinExistence type="predicted"/>
<evidence type="ECO:0000313" key="7">
    <source>
        <dbReference type="EMBL" id="RRT84514.1"/>
    </source>
</evidence>
<feature type="domain" description="PPM-type phosphatase" evidence="6">
    <location>
        <begin position="1"/>
        <end position="229"/>
    </location>
</feature>
<comment type="caution">
    <text evidence="7">The sequence shown here is derived from an EMBL/GenBank/DDBJ whole genome shotgun (WGS) entry which is preliminary data.</text>
</comment>
<dbReference type="EMBL" id="AMZH03000287">
    <property type="protein sequence ID" value="RRT84514.1"/>
    <property type="molecule type" value="Genomic_DNA"/>
</dbReference>
<evidence type="ECO:0000256" key="1">
    <source>
        <dbReference type="ARBA" id="ARBA00013081"/>
    </source>
</evidence>
<evidence type="ECO:0000313" key="8">
    <source>
        <dbReference type="Proteomes" id="UP000287651"/>
    </source>
</evidence>
<sequence>MHVLLAEELGREMAAATEEEEMAWMRSAVGRGFARMDDLALAACACGKIGLPPCGCERSGIESEIVGSTAVVALVDVDRVVVANCGDSRAVLSRGGQAVPLSSDHKVSPVAPPVIVYVLEALRDIRTGDLRGGENSRGRVPDHGERRAVGRAAQRCSMRRGSTVLGRSIRRGVLSGGGAVGQACTGEEKRRQHKRDCDRFEEEVTLLKGMDVLEGRIPRQAKKLCVVGI</sequence>
<organism evidence="7 8">
    <name type="scientific">Ensete ventricosum</name>
    <name type="common">Abyssinian banana</name>
    <name type="synonym">Musa ensete</name>
    <dbReference type="NCBI Taxonomy" id="4639"/>
    <lineage>
        <taxon>Eukaryota</taxon>
        <taxon>Viridiplantae</taxon>
        <taxon>Streptophyta</taxon>
        <taxon>Embryophyta</taxon>
        <taxon>Tracheophyta</taxon>
        <taxon>Spermatophyta</taxon>
        <taxon>Magnoliopsida</taxon>
        <taxon>Liliopsida</taxon>
        <taxon>Zingiberales</taxon>
        <taxon>Musaceae</taxon>
        <taxon>Ensete</taxon>
    </lineage>
</organism>
<dbReference type="SUPFAM" id="SSF81606">
    <property type="entry name" value="PP2C-like"/>
    <property type="match status" value="1"/>
</dbReference>
<dbReference type="Gene3D" id="3.60.40.10">
    <property type="entry name" value="PPM-type phosphatase domain"/>
    <property type="match status" value="1"/>
</dbReference>
<evidence type="ECO:0000256" key="4">
    <source>
        <dbReference type="ARBA" id="ARBA00047761"/>
    </source>
</evidence>
<comment type="catalytic activity">
    <reaction evidence="4">
        <text>O-phospho-L-seryl-[protein] + H2O = L-seryl-[protein] + phosphate</text>
        <dbReference type="Rhea" id="RHEA:20629"/>
        <dbReference type="Rhea" id="RHEA-COMP:9863"/>
        <dbReference type="Rhea" id="RHEA-COMP:11604"/>
        <dbReference type="ChEBI" id="CHEBI:15377"/>
        <dbReference type="ChEBI" id="CHEBI:29999"/>
        <dbReference type="ChEBI" id="CHEBI:43474"/>
        <dbReference type="ChEBI" id="CHEBI:83421"/>
        <dbReference type="EC" id="3.1.3.16"/>
    </reaction>
</comment>
<dbReference type="PANTHER" id="PTHR47992">
    <property type="entry name" value="PROTEIN PHOSPHATASE"/>
    <property type="match status" value="1"/>
</dbReference>
<evidence type="ECO:0000256" key="3">
    <source>
        <dbReference type="ARBA" id="ARBA00022912"/>
    </source>
</evidence>
<keyword evidence="2" id="KW-0378">Hydrolase</keyword>
<gene>
    <name evidence="7" type="ORF">B296_00000323</name>
</gene>
<evidence type="ECO:0000259" key="6">
    <source>
        <dbReference type="PROSITE" id="PS51746"/>
    </source>
</evidence>
<comment type="catalytic activity">
    <reaction evidence="5">
        <text>O-phospho-L-threonyl-[protein] + H2O = L-threonyl-[protein] + phosphate</text>
        <dbReference type="Rhea" id="RHEA:47004"/>
        <dbReference type="Rhea" id="RHEA-COMP:11060"/>
        <dbReference type="Rhea" id="RHEA-COMP:11605"/>
        <dbReference type="ChEBI" id="CHEBI:15377"/>
        <dbReference type="ChEBI" id="CHEBI:30013"/>
        <dbReference type="ChEBI" id="CHEBI:43474"/>
        <dbReference type="ChEBI" id="CHEBI:61977"/>
        <dbReference type="EC" id="3.1.3.16"/>
    </reaction>
</comment>
<dbReference type="Pfam" id="PF00481">
    <property type="entry name" value="PP2C"/>
    <property type="match status" value="1"/>
</dbReference>
<dbReference type="AlphaFoldDB" id="A0A427B7S0"/>
<dbReference type="InterPro" id="IPR015655">
    <property type="entry name" value="PP2C"/>
</dbReference>
<dbReference type="GO" id="GO:0004722">
    <property type="term" value="F:protein serine/threonine phosphatase activity"/>
    <property type="evidence" value="ECO:0007669"/>
    <property type="project" value="UniProtKB-EC"/>
</dbReference>
<accession>A0A427B7S0</accession>
<protein>
    <recommendedName>
        <fullName evidence="1">protein-serine/threonine phosphatase</fullName>
        <ecNumber evidence="1">3.1.3.16</ecNumber>
    </recommendedName>
</protein>
<dbReference type="InterPro" id="IPR001932">
    <property type="entry name" value="PPM-type_phosphatase-like_dom"/>
</dbReference>
<evidence type="ECO:0000256" key="2">
    <source>
        <dbReference type="ARBA" id="ARBA00022801"/>
    </source>
</evidence>